<gene>
    <name evidence="1" type="ORF">B7C51_25200</name>
</gene>
<keyword evidence="1" id="KW-0614">Plasmid</keyword>
<name>A0A1V0V0U1_9BACL</name>
<evidence type="ECO:0000313" key="1">
    <source>
        <dbReference type="EMBL" id="ARF70770.1"/>
    </source>
</evidence>
<organism evidence="1 2">
    <name type="scientific">Paenibacillus larvae subsp. pulvifaciens</name>
    <dbReference type="NCBI Taxonomy" id="1477"/>
    <lineage>
        <taxon>Bacteria</taxon>
        <taxon>Bacillati</taxon>
        <taxon>Bacillota</taxon>
        <taxon>Bacilli</taxon>
        <taxon>Bacillales</taxon>
        <taxon>Paenibacillaceae</taxon>
        <taxon>Paenibacillus</taxon>
    </lineage>
</organism>
<reference evidence="1 2" key="1">
    <citation type="submission" date="2017-03" db="EMBL/GenBank/DDBJ databases">
        <title>Paenibacillus larvae genome sequencing.</title>
        <authorList>
            <person name="Dingman D.W."/>
        </authorList>
    </citation>
    <scope>NUCLEOTIDE SEQUENCE [LARGE SCALE GENOMIC DNA]</scope>
    <source>
        <strain evidence="1 2">SAG 10367</strain>
        <plasmid evidence="2">pplp3</plasmid>
    </source>
</reference>
<accession>A0A1V0V0U1</accession>
<sequence>MNNRLSLYLKSLIDRVYKILPLYEEQNEGLFTYIQSLIYELNGFKWIRESGIVAEYYSLLATLESLSDDAICFSKENECVIKREVFKCITIIKKIIVAYESGDETELF</sequence>
<protein>
    <submittedName>
        <fullName evidence="1">Uncharacterized protein</fullName>
    </submittedName>
</protein>
<proteinExistence type="predicted"/>
<dbReference type="AlphaFoldDB" id="A0A1V0V0U1"/>
<dbReference type="EMBL" id="CP020558">
    <property type="protein sequence ID" value="ARF70770.1"/>
    <property type="molecule type" value="Genomic_DNA"/>
</dbReference>
<dbReference type="RefSeq" id="WP_083041751.1">
    <property type="nucleotide sequence ID" value="NZ_CP020558.1"/>
</dbReference>
<geneLocation type="plasmid" evidence="2">
    <name>pplp3</name>
</geneLocation>
<evidence type="ECO:0000313" key="2">
    <source>
        <dbReference type="Proteomes" id="UP000192727"/>
    </source>
</evidence>
<dbReference type="Proteomes" id="UP000192727">
    <property type="component" value="Plasmid pPLP3"/>
</dbReference>